<dbReference type="SUPFAM" id="SSF141523">
    <property type="entry name" value="L,D-transpeptidase catalytic domain-like"/>
    <property type="match status" value="1"/>
</dbReference>
<proteinExistence type="inferred from homology"/>
<evidence type="ECO:0000256" key="1">
    <source>
        <dbReference type="ARBA" id="ARBA00004752"/>
    </source>
</evidence>
<dbReference type="PROSITE" id="PS52029">
    <property type="entry name" value="LD_TPASE"/>
    <property type="match status" value="1"/>
</dbReference>
<comment type="pathway">
    <text evidence="1 7">Cell wall biogenesis; peptidoglycan biosynthesis.</text>
</comment>
<dbReference type="GO" id="GO:0071555">
    <property type="term" value="P:cell wall organization"/>
    <property type="evidence" value="ECO:0007669"/>
    <property type="project" value="UniProtKB-UniRule"/>
</dbReference>
<gene>
    <name evidence="9" type="ORF">ASU33_10330</name>
</gene>
<keyword evidence="5 7" id="KW-0573">Peptidoglycan synthesis</keyword>
<evidence type="ECO:0000313" key="10">
    <source>
        <dbReference type="Proteomes" id="UP000054223"/>
    </source>
</evidence>
<evidence type="ECO:0000259" key="8">
    <source>
        <dbReference type="PROSITE" id="PS52029"/>
    </source>
</evidence>
<accession>A0A9X0HME5</accession>
<evidence type="ECO:0000256" key="3">
    <source>
        <dbReference type="ARBA" id="ARBA00022679"/>
    </source>
</evidence>
<dbReference type="InterPro" id="IPR005490">
    <property type="entry name" value="LD_TPept_cat_dom"/>
</dbReference>
<comment type="similarity">
    <text evidence="2">Belongs to the YkuD family.</text>
</comment>
<protein>
    <recommendedName>
        <fullName evidence="8">L,D-TPase catalytic domain-containing protein</fullName>
    </recommendedName>
</protein>
<evidence type="ECO:0000256" key="5">
    <source>
        <dbReference type="ARBA" id="ARBA00022984"/>
    </source>
</evidence>
<evidence type="ECO:0000256" key="2">
    <source>
        <dbReference type="ARBA" id="ARBA00005992"/>
    </source>
</evidence>
<dbReference type="GO" id="GO:0009252">
    <property type="term" value="P:peptidoglycan biosynthetic process"/>
    <property type="evidence" value="ECO:0007669"/>
    <property type="project" value="UniProtKB-KW"/>
</dbReference>
<keyword evidence="6 7" id="KW-0961">Cell wall biogenesis/degradation</keyword>
<dbReference type="InterPro" id="IPR038063">
    <property type="entry name" value="Transpep_catalytic_dom"/>
</dbReference>
<dbReference type="Pfam" id="PF03734">
    <property type="entry name" value="YkuD"/>
    <property type="match status" value="1"/>
</dbReference>
<feature type="active site" description="Nucleophile" evidence="7">
    <location>
        <position position="55"/>
    </location>
</feature>
<name>A0A9X0HME5_SOLP1</name>
<dbReference type="Gene3D" id="2.40.440.10">
    <property type="entry name" value="L,D-transpeptidase catalytic domain-like"/>
    <property type="match status" value="1"/>
</dbReference>
<dbReference type="GO" id="GO:0008360">
    <property type="term" value="P:regulation of cell shape"/>
    <property type="evidence" value="ECO:0007669"/>
    <property type="project" value="UniProtKB-UniRule"/>
</dbReference>
<feature type="active site" description="Proton donor/acceptor" evidence="7">
    <location>
        <position position="36"/>
    </location>
</feature>
<evidence type="ECO:0000313" key="9">
    <source>
        <dbReference type="EMBL" id="KUG08546.1"/>
    </source>
</evidence>
<evidence type="ECO:0000256" key="6">
    <source>
        <dbReference type="ARBA" id="ARBA00023316"/>
    </source>
</evidence>
<dbReference type="OrthoDB" id="9778545at2"/>
<dbReference type="GO" id="GO:0004180">
    <property type="term" value="F:carboxypeptidase activity"/>
    <property type="evidence" value="ECO:0007669"/>
    <property type="project" value="UniProtKB-ARBA"/>
</dbReference>
<dbReference type="PANTHER" id="PTHR41533:SF2">
    <property type="entry name" value="BLR7131 PROTEIN"/>
    <property type="match status" value="1"/>
</dbReference>
<dbReference type="Proteomes" id="UP000054223">
    <property type="component" value="Unassembled WGS sequence"/>
</dbReference>
<keyword evidence="3" id="KW-0808">Transferase</keyword>
<evidence type="ECO:0000256" key="7">
    <source>
        <dbReference type="PROSITE-ProRule" id="PRU01373"/>
    </source>
</evidence>
<keyword evidence="10" id="KW-1185">Reference proteome</keyword>
<dbReference type="AlphaFoldDB" id="A0A9X0HME5"/>
<dbReference type="GO" id="GO:0016740">
    <property type="term" value="F:transferase activity"/>
    <property type="evidence" value="ECO:0007669"/>
    <property type="project" value="UniProtKB-KW"/>
</dbReference>
<dbReference type="CDD" id="cd16913">
    <property type="entry name" value="YkuD_like"/>
    <property type="match status" value="1"/>
</dbReference>
<dbReference type="EMBL" id="LNAL01000006">
    <property type="protein sequence ID" value="KUG08546.1"/>
    <property type="molecule type" value="Genomic_DNA"/>
</dbReference>
<feature type="domain" description="L,D-TPase catalytic" evidence="8">
    <location>
        <begin position="1"/>
        <end position="76"/>
    </location>
</feature>
<comment type="caution">
    <text evidence="9">The sequence shown here is derived from an EMBL/GenBank/DDBJ whole genome shotgun (WGS) entry which is preliminary data.</text>
</comment>
<reference evidence="9 10" key="1">
    <citation type="submission" date="2015-11" db="EMBL/GenBank/DDBJ databases">
        <title>Solirubrum puertoriconensis gen. nov. an environmental bacteria isolated in Puerto Rico.</title>
        <authorList>
            <person name="Cuebas-Irizarry M.F."/>
            <person name="Montalvo-Rodriguez R."/>
        </authorList>
    </citation>
    <scope>NUCLEOTIDE SEQUENCE [LARGE SCALE GENOMIC DNA]</scope>
    <source>
        <strain evidence="9 10">MC1A</strain>
    </source>
</reference>
<dbReference type="InterPro" id="IPR052905">
    <property type="entry name" value="LD-transpeptidase_YkuD-like"/>
</dbReference>
<organism evidence="9 10">
    <name type="scientific">Solirubrum puertoriconensis</name>
    <dbReference type="NCBI Taxonomy" id="1751427"/>
    <lineage>
        <taxon>Bacteria</taxon>
        <taxon>Pseudomonadati</taxon>
        <taxon>Bacteroidota</taxon>
        <taxon>Cytophagia</taxon>
        <taxon>Cytophagales</taxon>
    </lineage>
</organism>
<sequence>MSAKRFVYHIRQSAGCDNALGNVVFRFANPYAVYLHDTPAREAFRAPQRAFSHGCIRLEHPMQFAAYPLRREGRLA</sequence>
<dbReference type="PANTHER" id="PTHR41533">
    <property type="entry name" value="L,D-TRANSPEPTIDASE HI_1667-RELATED"/>
    <property type="match status" value="1"/>
</dbReference>
<keyword evidence="4 7" id="KW-0133">Cell shape</keyword>
<evidence type="ECO:0000256" key="4">
    <source>
        <dbReference type="ARBA" id="ARBA00022960"/>
    </source>
</evidence>